<reference evidence="1 2" key="1">
    <citation type="submission" date="2018-03" db="EMBL/GenBank/DDBJ databases">
        <title>Genome sequence of Clostridium luticellarii DSM 29923.</title>
        <authorList>
            <person name="Poehlein A."/>
            <person name="Daniel R."/>
        </authorList>
    </citation>
    <scope>NUCLEOTIDE SEQUENCE [LARGE SCALE GENOMIC DNA]</scope>
    <source>
        <strain evidence="1 2">DSM 29923</strain>
    </source>
</reference>
<organism evidence="1 2">
    <name type="scientific">Clostridium luticellarii</name>
    <dbReference type="NCBI Taxonomy" id="1691940"/>
    <lineage>
        <taxon>Bacteria</taxon>
        <taxon>Bacillati</taxon>
        <taxon>Bacillota</taxon>
        <taxon>Clostridia</taxon>
        <taxon>Eubacteriales</taxon>
        <taxon>Clostridiaceae</taxon>
        <taxon>Clostridium</taxon>
    </lineage>
</organism>
<accession>A0A2T0BLA6</accession>
<comment type="caution">
    <text evidence="1">The sequence shown here is derived from an EMBL/GenBank/DDBJ whole genome shotgun (WGS) entry which is preliminary data.</text>
</comment>
<evidence type="ECO:0008006" key="3">
    <source>
        <dbReference type="Google" id="ProtNLM"/>
    </source>
</evidence>
<proteinExistence type="predicted"/>
<evidence type="ECO:0000313" key="1">
    <source>
        <dbReference type="EMBL" id="PRR84665.1"/>
    </source>
</evidence>
<dbReference type="Proteomes" id="UP000237798">
    <property type="component" value="Unassembled WGS sequence"/>
</dbReference>
<protein>
    <recommendedName>
        <fullName evidence="3">Transposase</fullName>
    </recommendedName>
</protein>
<keyword evidence="2" id="KW-1185">Reference proteome</keyword>
<gene>
    <name evidence="1" type="ORF">CLLU_23490</name>
</gene>
<dbReference type="EMBL" id="PVXP01000036">
    <property type="protein sequence ID" value="PRR84665.1"/>
    <property type="molecule type" value="Genomic_DNA"/>
</dbReference>
<sequence length="118" mass="13728">MNKIANTNNLLKWETIIQDCRSSDMGVRAWCHENNIVERQFYYWERRIKGKNLKIQKETQNQVNFVEIQPPIDSSISQSTSTFRTDMVIHVGKNVLEISNTVSENLLSMVLKVISNVK</sequence>
<dbReference type="OrthoDB" id="9808061at2"/>
<dbReference type="NCBIfam" id="NF047593">
    <property type="entry name" value="IS66_ISAeme5_TnpA"/>
    <property type="match status" value="1"/>
</dbReference>
<evidence type="ECO:0000313" key="2">
    <source>
        <dbReference type="Proteomes" id="UP000237798"/>
    </source>
</evidence>
<dbReference type="AlphaFoldDB" id="A0A2T0BLA6"/>
<name>A0A2T0BLA6_9CLOT</name>
<dbReference type="RefSeq" id="WP_106009967.1">
    <property type="nucleotide sequence ID" value="NZ_PVXP01000036.1"/>
</dbReference>